<dbReference type="Gene3D" id="3.80.10.10">
    <property type="entry name" value="Ribonuclease Inhibitor"/>
    <property type="match status" value="1"/>
</dbReference>
<feature type="non-terminal residue" evidence="2">
    <location>
        <position position="590"/>
    </location>
</feature>
<protein>
    <submittedName>
        <fullName evidence="2">Uncharacterized protein</fullName>
    </submittedName>
</protein>
<dbReference type="OrthoDB" id="2330886at2759"/>
<organism evidence="2 3">
    <name type="scientific">Lunasporangiospora selenospora</name>
    <dbReference type="NCBI Taxonomy" id="979761"/>
    <lineage>
        <taxon>Eukaryota</taxon>
        <taxon>Fungi</taxon>
        <taxon>Fungi incertae sedis</taxon>
        <taxon>Mucoromycota</taxon>
        <taxon>Mortierellomycotina</taxon>
        <taxon>Mortierellomycetes</taxon>
        <taxon>Mortierellales</taxon>
        <taxon>Mortierellaceae</taxon>
        <taxon>Lunasporangiospora</taxon>
    </lineage>
</organism>
<keyword evidence="3" id="KW-1185">Reference proteome</keyword>
<feature type="region of interest" description="Disordered" evidence="1">
    <location>
        <begin position="522"/>
        <end position="590"/>
    </location>
</feature>
<accession>A0A9P6FPX7</accession>
<sequence length="590" mass="66506">MLDASFLPGFYEEADAVGTGNLRKLVDAFAERLDAGEGPAMEAFLRRCHQLRKLTLEVGSPYLFRWAVQPKTATETGVGRLAMPVAASRACPRGADIGIIPHRPLPKLTKLSLGATVEHRFLIYALNDAVEAFGESLARIKVTANISKGENTPAFITKDRLVLTQELQDVPRATGVGFNWILPNVRKIQLSITRECSLGFFDQCPLLEELSIDCSMTLSWVVRFNRTSHSAMDKIREELESQPLELLPEWNMPRLRKLKLEGFAAVRFNFDSIKSMKKLEHLDIKAYEPGWDLFFANIYMTVCQDALQGASQSMEGLTISQGNGTRAAAYNKENLQDARQKSKFFPWKWASASITRLHIYGPFALMFHLEQFANFPNLRDLNLSAPDNSCYTFLSSMDQAMAMLYSVQTLEQRQGPQSYASKITTAGSLLLSEALTKVDHPNGVYGWTSFPDLYVPLESQLEKVNFGGSWKDIEVDIWVRLLARYAPRLKSLLPSKTQSGVRLVRAINEVDKIAQSMEKEEATYLSRQEESATSELPIMDKHNEVDKSTTKDAPGSRLKNVHIHERLSPDELREMDLEILPTKHNQQDVR</sequence>
<name>A0A9P6FPX7_9FUNG</name>
<dbReference type="Proteomes" id="UP000780801">
    <property type="component" value="Unassembled WGS sequence"/>
</dbReference>
<feature type="compositionally biased region" description="Basic and acidic residues" evidence="1">
    <location>
        <begin position="562"/>
        <end position="576"/>
    </location>
</feature>
<evidence type="ECO:0000256" key="1">
    <source>
        <dbReference type="SAM" id="MobiDB-lite"/>
    </source>
</evidence>
<dbReference type="InterPro" id="IPR032675">
    <property type="entry name" value="LRR_dom_sf"/>
</dbReference>
<evidence type="ECO:0000313" key="2">
    <source>
        <dbReference type="EMBL" id="KAF9579227.1"/>
    </source>
</evidence>
<dbReference type="SUPFAM" id="SSF52047">
    <property type="entry name" value="RNI-like"/>
    <property type="match status" value="1"/>
</dbReference>
<gene>
    <name evidence="2" type="ORF">BGW38_004600</name>
</gene>
<reference evidence="2" key="1">
    <citation type="journal article" date="2020" name="Fungal Divers.">
        <title>Resolving the Mortierellaceae phylogeny through synthesis of multi-gene phylogenetics and phylogenomics.</title>
        <authorList>
            <person name="Vandepol N."/>
            <person name="Liber J."/>
            <person name="Desiro A."/>
            <person name="Na H."/>
            <person name="Kennedy M."/>
            <person name="Barry K."/>
            <person name="Grigoriev I.V."/>
            <person name="Miller A.N."/>
            <person name="O'Donnell K."/>
            <person name="Stajich J.E."/>
            <person name="Bonito G."/>
        </authorList>
    </citation>
    <scope>NUCLEOTIDE SEQUENCE</scope>
    <source>
        <strain evidence="2">KOD1015</strain>
    </source>
</reference>
<dbReference type="EMBL" id="JAABOA010002930">
    <property type="protein sequence ID" value="KAF9579227.1"/>
    <property type="molecule type" value="Genomic_DNA"/>
</dbReference>
<feature type="compositionally biased region" description="Basic and acidic residues" evidence="1">
    <location>
        <begin position="538"/>
        <end position="550"/>
    </location>
</feature>
<proteinExistence type="predicted"/>
<comment type="caution">
    <text evidence="2">The sequence shown here is derived from an EMBL/GenBank/DDBJ whole genome shotgun (WGS) entry which is preliminary data.</text>
</comment>
<dbReference type="AlphaFoldDB" id="A0A9P6FPX7"/>
<evidence type="ECO:0000313" key="3">
    <source>
        <dbReference type="Proteomes" id="UP000780801"/>
    </source>
</evidence>